<proteinExistence type="predicted"/>
<evidence type="ECO:0000313" key="2">
    <source>
        <dbReference type="Proteomes" id="UP000003973"/>
    </source>
</evidence>
<dbReference type="Proteomes" id="UP000003973">
    <property type="component" value="Unassembled WGS sequence"/>
</dbReference>
<comment type="caution">
    <text evidence="1">The sequence shown here is derived from an EMBL/GenBank/DDBJ whole genome shotgun (WGS) entry which is preliminary data.</text>
</comment>
<protein>
    <submittedName>
        <fullName evidence="1">Uncharacterized protein</fullName>
    </submittedName>
</protein>
<organism evidence="1 2">
    <name type="scientific">Oxalobacter paraformigenes</name>
    <dbReference type="NCBI Taxonomy" id="556268"/>
    <lineage>
        <taxon>Bacteria</taxon>
        <taxon>Pseudomonadati</taxon>
        <taxon>Pseudomonadota</taxon>
        <taxon>Betaproteobacteria</taxon>
        <taxon>Burkholderiales</taxon>
        <taxon>Oxalobacteraceae</taxon>
        <taxon>Oxalobacter</taxon>
    </lineage>
</organism>
<evidence type="ECO:0000313" key="1">
    <source>
        <dbReference type="EMBL" id="EEO27562.2"/>
    </source>
</evidence>
<keyword evidence="2" id="KW-1185">Reference proteome</keyword>
<gene>
    <name evidence="1" type="ORF">OFAG_00715</name>
</gene>
<dbReference type="HOGENOM" id="CLU_2667598_0_0_4"/>
<dbReference type="EMBL" id="ACDP02000023">
    <property type="protein sequence ID" value="EEO27562.2"/>
    <property type="molecule type" value="Genomic_DNA"/>
</dbReference>
<dbReference type="AlphaFoldDB" id="C3X2X6"/>
<sequence>MDTMTEHAMIVEGLEISINALVQSINGLMKQEERLQGDGLEERAAQARFSIERLYVLRNELILLLNEQKKERTEVA</sequence>
<accession>C3X2X6</accession>
<reference evidence="1" key="1">
    <citation type="submission" date="2011-10" db="EMBL/GenBank/DDBJ databases">
        <title>The Genome Sequence of Oxalobacter formigenes HOxBLS.</title>
        <authorList>
            <consortium name="The Broad Institute Genome Sequencing Platform"/>
            <person name="Earl A."/>
            <person name="Ward D."/>
            <person name="Feldgarden M."/>
            <person name="Gevers D."/>
            <person name="Allison M.J."/>
            <person name="Humphrey S."/>
            <person name="Young S.K."/>
            <person name="Zeng Q."/>
            <person name="Gargeya S."/>
            <person name="Fitzgerald M."/>
            <person name="Haas B."/>
            <person name="Abouelleil A."/>
            <person name="Alvarado L."/>
            <person name="Arachchi H.M."/>
            <person name="Berlin A."/>
            <person name="Brown A."/>
            <person name="Chapman S.B."/>
            <person name="Chen Z."/>
            <person name="Dunbar C."/>
            <person name="Freedman E."/>
            <person name="Gearin G."/>
            <person name="Goldberg J."/>
            <person name="Griggs A."/>
            <person name="Gujja S."/>
            <person name="Heiman D."/>
            <person name="Howarth C."/>
            <person name="Larson L."/>
            <person name="Lui A."/>
            <person name="MacDonald P.J.P."/>
            <person name="Montmayeur A."/>
            <person name="Murphy C."/>
            <person name="Neiman D."/>
            <person name="Pearson M."/>
            <person name="Priest M."/>
            <person name="Roberts A."/>
            <person name="Saif S."/>
            <person name="Shea T."/>
            <person name="Shenoy N."/>
            <person name="Sisk P."/>
            <person name="Stolte C."/>
            <person name="Sykes S."/>
            <person name="Wortman J."/>
            <person name="Nusbaum C."/>
            <person name="Birren B."/>
        </authorList>
    </citation>
    <scope>NUCLEOTIDE SEQUENCE [LARGE SCALE GENOMIC DNA]</scope>
    <source>
        <strain evidence="1">HOxBLS</strain>
    </source>
</reference>
<name>C3X2X6_9BURK</name>